<keyword evidence="3" id="KW-0479">Metal-binding</keyword>
<gene>
    <name evidence="12" type="primary">FDX2</name>
</gene>
<evidence type="ECO:0000256" key="1">
    <source>
        <dbReference type="ARBA" id="ARBA00010914"/>
    </source>
</evidence>
<dbReference type="GO" id="GO:0046872">
    <property type="term" value="F:metal ion binding"/>
    <property type="evidence" value="ECO:0007669"/>
    <property type="project" value="UniProtKB-KW"/>
</dbReference>
<dbReference type="GO" id="GO:0051537">
    <property type="term" value="F:2 iron, 2 sulfur cluster binding"/>
    <property type="evidence" value="ECO:0007669"/>
    <property type="project" value="UniProtKB-KW"/>
</dbReference>
<evidence type="ECO:0000256" key="7">
    <source>
        <dbReference type="ARBA" id="ARBA00034078"/>
    </source>
</evidence>
<reference evidence="12" key="2">
    <citation type="submission" date="2025-08" db="UniProtKB">
        <authorList>
            <consortium name="Ensembl"/>
        </authorList>
    </citation>
    <scope>IDENTIFICATION</scope>
</reference>
<evidence type="ECO:0000256" key="5">
    <source>
        <dbReference type="ARBA" id="ARBA00023014"/>
    </source>
</evidence>
<reference evidence="12 13" key="1">
    <citation type="journal article" date="2010" name="Nature">
        <title>The sequence and de novo assembly of the giant panda genome.</title>
        <authorList>
            <person name="Li R."/>
            <person name="Fan W."/>
            <person name="Tian G."/>
            <person name="Zhu H."/>
            <person name="He L."/>
            <person name="Cai J."/>
            <person name="Huang Q."/>
            <person name="Cai Q."/>
            <person name="Li B."/>
            <person name="Bai Y."/>
            <person name="Zhang Z."/>
            <person name="Zhang Y."/>
            <person name="Wang W."/>
            <person name="Li J."/>
            <person name="Wei F."/>
            <person name="Li H."/>
            <person name="Jian M."/>
            <person name="Li J."/>
            <person name="Zhang Z."/>
            <person name="Nielsen R."/>
            <person name="Li D."/>
            <person name="Gu W."/>
            <person name="Yang Z."/>
            <person name="Xuan Z."/>
            <person name="Ryder O.A."/>
            <person name="Leung F.C."/>
            <person name="Zhou Y."/>
            <person name="Cao J."/>
            <person name="Sun X."/>
            <person name="Fu Y."/>
            <person name="Fang X."/>
            <person name="Guo X."/>
            <person name="Wang B."/>
            <person name="Hou R."/>
            <person name="Shen F."/>
            <person name="Mu B."/>
            <person name="Ni P."/>
            <person name="Lin R."/>
            <person name="Qian W."/>
            <person name="Wang G."/>
            <person name="Yu C."/>
            <person name="Nie W."/>
            <person name="Wang J."/>
            <person name="Wu Z."/>
            <person name="Liang H."/>
            <person name="Min J."/>
            <person name="Wu Q."/>
            <person name="Cheng S."/>
            <person name="Ruan J."/>
            <person name="Wang M."/>
            <person name="Shi Z."/>
            <person name="Wen M."/>
            <person name="Liu B."/>
            <person name="Ren X."/>
            <person name="Zheng H."/>
            <person name="Dong D."/>
            <person name="Cook K."/>
            <person name="Shan G."/>
            <person name="Zhang H."/>
            <person name="Kosiol C."/>
            <person name="Xie X."/>
            <person name="Lu Z."/>
            <person name="Zheng H."/>
            <person name="Li Y."/>
            <person name="Steiner C.C."/>
            <person name="Lam T.T."/>
            <person name="Lin S."/>
            <person name="Zhang Q."/>
            <person name="Li G."/>
            <person name="Tian J."/>
            <person name="Gong T."/>
            <person name="Liu H."/>
            <person name="Zhang D."/>
            <person name="Fang L."/>
            <person name="Ye C."/>
            <person name="Zhang J."/>
            <person name="Hu W."/>
            <person name="Xu A."/>
            <person name="Ren Y."/>
            <person name="Zhang G."/>
            <person name="Bruford M.W."/>
            <person name="Li Q."/>
            <person name="Ma L."/>
            <person name="Guo Y."/>
            <person name="An N."/>
            <person name="Hu Y."/>
            <person name="Zheng Y."/>
            <person name="Shi Y."/>
            <person name="Li Z."/>
            <person name="Liu Q."/>
            <person name="Chen Y."/>
            <person name="Zhao J."/>
            <person name="Qu N."/>
            <person name="Zhao S."/>
            <person name="Tian F."/>
            <person name="Wang X."/>
            <person name="Wang H."/>
            <person name="Xu L."/>
            <person name="Liu X."/>
            <person name="Vinar T."/>
            <person name="Wang Y."/>
            <person name="Lam T.W."/>
            <person name="Yiu S.M."/>
            <person name="Liu S."/>
            <person name="Zhang H."/>
            <person name="Li D."/>
            <person name="Huang Y."/>
            <person name="Wang X."/>
            <person name="Yang G."/>
            <person name="Jiang Z."/>
            <person name="Wang J."/>
            <person name="Qin N."/>
            <person name="Li L."/>
            <person name="Li J."/>
            <person name="Bolund L."/>
            <person name="Kristiansen K."/>
            <person name="Wong G.K."/>
            <person name="Olson M."/>
            <person name="Zhang X."/>
            <person name="Li S."/>
            <person name="Yang H."/>
            <person name="Wang J."/>
            <person name="Wang J."/>
        </authorList>
    </citation>
    <scope>NUCLEOTIDE SEQUENCE [LARGE SCALE GENOMIC DNA]</scope>
</reference>
<dbReference type="InterPro" id="IPR001055">
    <property type="entry name" value="Adrenodoxin-like"/>
</dbReference>
<dbReference type="PROSITE" id="PS00814">
    <property type="entry name" value="ADX"/>
    <property type="match status" value="1"/>
</dbReference>
<accession>A0A7N5P1C4</accession>
<dbReference type="PANTHER" id="PTHR23426">
    <property type="entry name" value="FERREDOXIN/ADRENODOXIN"/>
    <property type="match status" value="1"/>
</dbReference>
<evidence type="ECO:0000313" key="12">
    <source>
        <dbReference type="Ensembl" id="ENSAMEP00000025757.1"/>
    </source>
</evidence>
<comment type="similarity">
    <text evidence="1">Belongs to the adrenodoxin/putidaredoxin family.</text>
</comment>
<dbReference type="Proteomes" id="UP000008912">
    <property type="component" value="Unassembled WGS sequence"/>
</dbReference>
<evidence type="ECO:0000256" key="10">
    <source>
        <dbReference type="ARBA" id="ARBA00058507"/>
    </source>
</evidence>
<keyword evidence="2" id="KW-0001">2Fe-2S</keyword>
<dbReference type="Gene3D" id="3.10.20.30">
    <property type="match status" value="1"/>
</dbReference>
<dbReference type="InterPro" id="IPR036010">
    <property type="entry name" value="2Fe-2S_ferredoxin-like_sf"/>
</dbReference>
<evidence type="ECO:0000256" key="2">
    <source>
        <dbReference type="ARBA" id="ARBA00022714"/>
    </source>
</evidence>
<evidence type="ECO:0000256" key="3">
    <source>
        <dbReference type="ARBA" id="ARBA00022723"/>
    </source>
</evidence>
<dbReference type="AlphaFoldDB" id="A0A7N5P1C4"/>
<dbReference type="InterPro" id="IPR001041">
    <property type="entry name" value="2Fe-2S_ferredoxin-type"/>
</dbReference>
<dbReference type="Ensembl" id="ENSAMET00000047759.1">
    <property type="protein sequence ID" value="ENSAMEP00000025757.1"/>
    <property type="gene ID" value="ENSAMEG00000011765.2"/>
</dbReference>
<comment type="cofactor">
    <cofactor evidence="7">
        <name>[2Fe-2S] cluster</name>
        <dbReference type="ChEBI" id="CHEBI:190135"/>
    </cofactor>
</comment>
<dbReference type="SUPFAM" id="SSF54292">
    <property type="entry name" value="2Fe-2S ferredoxin-like"/>
    <property type="match status" value="1"/>
</dbReference>
<dbReference type="GO" id="GO:0005739">
    <property type="term" value="C:mitochondrion"/>
    <property type="evidence" value="ECO:0007669"/>
    <property type="project" value="TreeGrafter"/>
</dbReference>
<protein>
    <recommendedName>
        <fullName evidence="8">Ferredoxin-2, mitochondrial</fullName>
    </recommendedName>
    <alternativeName>
        <fullName evidence="6">Adrenodoxin-like protein</fullName>
    </alternativeName>
    <alternativeName>
        <fullName evidence="9">Ferredoxin-1-like protein</fullName>
    </alternativeName>
</protein>
<keyword evidence="4" id="KW-0408">Iron</keyword>
<comment type="function">
    <text evidence="10">Electron donor, of the core iron-sulfur cluster (ISC) assembly complex, that acts to reduce the persulfide into sulfide during [2Fe-2S] clusters assembly on the scaffolding protein ISCU. The core iron-sulfur cluster (ISC) assembly complex is involved in the de novo synthesis of a [2Fe-2S] cluster, the first step of the mitochondrial iron-sulfur protein biogenesis. This process is initiated by the cysteine desulfurase complex (NFS1:LYRM4:NDUFAB1) that produces persulfide which is delivered on the scaffold protein ISCU in a FXN-dependent manner. Then this complex is stabilized by FDX2 which provides reducing equivalents to accomplish the [2Fe-2S] cluster assembly. Finally, the [2Fe-2S] cluster is transferred from ISCU to chaperone proteins, including HSCB, HSPA9 and GLRX5. Essential for coenzyme Q biosynthesis: together with FDXR, transfers the electrons required for the hydroxylation reaction performed by COQ6.</text>
</comment>
<dbReference type="InterPro" id="IPR018298">
    <property type="entry name" value="Adrenodoxin_Fe-S_BS"/>
</dbReference>
<dbReference type="GeneTree" id="ENSGT00940000161143"/>
<evidence type="ECO:0000256" key="6">
    <source>
        <dbReference type="ARBA" id="ARBA00032838"/>
    </source>
</evidence>
<sequence>MAWVGSLGRPGRSFVWVRPPGSLPPWQSLPGVLPRTSPPQTTVLVLGQLRAFWSRGCHWACPVPGHVMPVMAASVAWGGVSAGFLLRAARGAWWSRPGGSRGSGEAATPVTARRFRATGTWGALGDSVNPSDARKARRGRSPNRVFQARARQGKKKLAAPSGPGTWACEASLACSTCHVYVSEDHLDLLPPPDEREDDMLDMAPLLQENSRLGCQIVLTPELEGAEFTLPKITRNFYVDGHVPKPH</sequence>
<dbReference type="GO" id="GO:0009055">
    <property type="term" value="F:electron transfer activity"/>
    <property type="evidence" value="ECO:0007669"/>
    <property type="project" value="TreeGrafter"/>
</dbReference>
<evidence type="ECO:0000256" key="8">
    <source>
        <dbReference type="ARBA" id="ARBA00040942"/>
    </source>
</evidence>
<name>A0A7N5P1C4_AILME</name>
<reference evidence="12" key="3">
    <citation type="submission" date="2025-09" db="UniProtKB">
        <authorList>
            <consortium name="Ensembl"/>
        </authorList>
    </citation>
    <scope>IDENTIFICATION</scope>
</reference>
<evidence type="ECO:0000259" key="11">
    <source>
        <dbReference type="Pfam" id="PF00111"/>
    </source>
</evidence>
<keyword evidence="5" id="KW-0411">Iron-sulfur</keyword>
<feature type="domain" description="2Fe-2S ferredoxin-type" evidence="11">
    <location>
        <begin position="166"/>
        <end position="218"/>
    </location>
</feature>
<organism evidence="12 13">
    <name type="scientific">Ailuropoda melanoleuca</name>
    <name type="common">Giant panda</name>
    <dbReference type="NCBI Taxonomy" id="9646"/>
    <lineage>
        <taxon>Eukaryota</taxon>
        <taxon>Metazoa</taxon>
        <taxon>Chordata</taxon>
        <taxon>Craniata</taxon>
        <taxon>Vertebrata</taxon>
        <taxon>Euteleostomi</taxon>
        <taxon>Mammalia</taxon>
        <taxon>Eutheria</taxon>
        <taxon>Laurasiatheria</taxon>
        <taxon>Carnivora</taxon>
        <taxon>Caniformia</taxon>
        <taxon>Ursidae</taxon>
        <taxon>Ailuropoda</taxon>
    </lineage>
</organism>
<evidence type="ECO:0000256" key="4">
    <source>
        <dbReference type="ARBA" id="ARBA00023004"/>
    </source>
</evidence>
<dbReference type="PANTHER" id="PTHR23426:SF65">
    <property type="entry name" value="FERREDOXIN-2, MITOCHONDRIAL"/>
    <property type="match status" value="1"/>
</dbReference>
<evidence type="ECO:0000256" key="9">
    <source>
        <dbReference type="ARBA" id="ARBA00041497"/>
    </source>
</evidence>
<keyword evidence="13" id="KW-1185">Reference proteome</keyword>
<dbReference type="GO" id="GO:0140647">
    <property type="term" value="P:P450-containing electron transport chain"/>
    <property type="evidence" value="ECO:0007669"/>
    <property type="project" value="InterPro"/>
</dbReference>
<dbReference type="Pfam" id="PF00111">
    <property type="entry name" value="Fer2"/>
    <property type="match status" value="1"/>
</dbReference>
<dbReference type="CDD" id="cd00207">
    <property type="entry name" value="fer2"/>
    <property type="match status" value="1"/>
</dbReference>
<dbReference type="InterPro" id="IPR012675">
    <property type="entry name" value="Beta-grasp_dom_sf"/>
</dbReference>
<evidence type="ECO:0000313" key="13">
    <source>
        <dbReference type="Proteomes" id="UP000008912"/>
    </source>
</evidence>
<dbReference type="PRINTS" id="PR00355">
    <property type="entry name" value="ADRENODOXIN"/>
</dbReference>
<proteinExistence type="inferred from homology"/>